<sequence>MMVIHQVTTTTTTNSTSPLSNDDEDDRRSGTLPDNNSTAAVEQEDEQELDSSPSVLTAMTKNGKCVSCGKMARKDCTFHLCIKCCTDDSCISHTEQRQKAKWKEQVMTSTTPLQLKAQWKRSQLIHAKQHHGGGGGGGGGPSHHKRLIREPNFQYLGDTVVIWDIRQCFQQQPTVKDDILRKAHKRKLLLSQDHHSQRQQHSTTKAGVSSILRNNRKRFRTIMERLYRQSIGVVVDTTADTKTK</sequence>
<organism evidence="2 3">
    <name type="scientific">Nitzschia inconspicua</name>
    <dbReference type="NCBI Taxonomy" id="303405"/>
    <lineage>
        <taxon>Eukaryota</taxon>
        <taxon>Sar</taxon>
        <taxon>Stramenopiles</taxon>
        <taxon>Ochrophyta</taxon>
        <taxon>Bacillariophyta</taxon>
        <taxon>Bacillariophyceae</taxon>
        <taxon>Bacillariophycidae</taxon>
        <taxon>Bacillariales</taxon>
        <taxon>Bacillariaceae</taxon>
        <taxon>Nitzschia</taxon>
    </lineage>
</organism>
<comment type="caution">
    <text evidence="2">The sequence shown here is derived from an EMBL/GenBank/DDBJ whole genome shotgun (WGS) entry which is preliminary data.</text>
</comment>
<keyword evidence="3" id="KW-1185">Reference proteome</keyword>
<evidence type="ECO:0000313" key="2">
    <source>
        <dbReference type="EMBL" id="KAG7367781.1"/>
    </source>
</evidence>
<feature type="compositionally biased region" description="Low complexity" evidence="1">
    <location>
        <begin position="8"/>
        <end position="17"/>
    </location>
</feature>
<dbReference type="EMBL" id="JAGRRH010000006">
    <property type="protein sequence ID" value="KAG7367781.1"/>
    <property type="molecule type" value="Genomic_DNA"/>
</dbReference>
<gene>
    <name evidence="2" type="ORF">IV203_030524</name>
</gene>
<feature type="region of interest" description="Disordered" evidence="1">
    <location>
        <begin position="127"/>
        <end position="146"/>
    </location>
</feature>
<protein>
    <submittedName>
        <fullName evidence="2">Uncharacterized protein</fullName>
    </submittedName>
</protein>
<evidence type="ECO:0000256" key="1">
    <source>
        <dbReference type="SAM" id="MobiDB-lite"/>
    </source>
</evidence>
<evidence type="ECO:0000313" key="3">
    <source>
        <dbReference type="Proteomes" id="UP000693970"/>
    </source>
</evidence>
<accession>A0A9K3Q1V6</accession>
<dbReference type="OrthoDB" id="10535686at2759"/>
<proteinExistence type="predicted"/>
<reference evidence="2" key="2">
    <citation type="submission" date="2021-04" db="EMBL/GenBank/DDBJ databases">
        <authorList>
            <person name="Podell S."/>
        </authorList>
    </citation>
    <scope>NUCLEOTIDE SEQUENCE</scope>
    <source>
        <strain evidence="2">Hildebrandi</strain>
    </source>
</reference>
<dbReference type="AlphaFoldDB" id="A0A9K3Q1V6"/>
<reference evidence="2" key="1">
    <citation type="journal article" date="2021" name="Sci. Rep.">
        <title>Diploid genomic architecture of Nitzschia inconspicua, an elite biomass production diatom.</title>
        <authorList>
            <person name="Oliver A."/>
            <person name="Podell S."/>
            <person name="Pinowska A."/>
            <person name="Traller J.C."/>
            <person name="Smith S.R."/>
            <person name="McClure R."/>
            <person name="Beliaev A."/>
            <person name="Bohutskyi P."/>
            <person name="Hill E.A."/>
            <person name="Rabines A."/>
            <person name="Zheng H."/>
            <person name="Allen L.Z."/>
            <person name="Kuo A."/>
            <person name="Grigoriev I.V."/>
            <person name="Allen A.E."/>
            <person name="Hazlebeck D."/>
            <person name="Allen E.E."/>
        </authorList>
    </citation>
    <scope>NUCLEOTIDE SEQUENCE</scope>
    <source>
        <strain evidence="2">Hildebrandi</strain>
    </source>
</reference>
<dbReference type="Proteomes" id="UP000693970">
    <property type="component" value="Unassembled WGS sequence"/>
</dbReference>
<feature type="compositionally biased region" description="Gly residues" evidence="1">
    <location>
        <begin position="132"/>
        <end position="141"/>
    </location>
</feature>
<feature type="region of interest" description="Disordered" evidence="1">
    <location>
        <begin position="190"/>
        <end position="212"/>
    </location>
</feature>
<name>A0A9K3Q1V6_9STRA</name>
<feature type="compositionally biased region" description="Polar residues" evidence="1">
    <location>
        <begin position="203"/>
        <end position="212"/>
    </location>
</feature>
<feature type="region of interest" description="Disordered" evidence="1">
    <location>
        <begin position="1"/>
        <end position="54"/>
    </location>
</feature>